<feature type="region of interest" description="Disordered" evidence="1">
    <location>
        <begin position="38"/>
        <end position="59"/>
    </location>
</feature>
<organism evidence="2 3">
    <name type="scientific">Elysia marginata</name>
    <dbReference type="NCBI Taxonomy" id="1093978"/>
    <lineage>
        <taxon>Eukaryota</taxon>
        <taxon>Metazoa</taxon>
        <taxon>Spiralia</taxon>
        <taxon>Lophotrochozoa</taxon>
        <taxon>Mollusca</taxon>
        <taxon>Gastropoda</taxon>
        <taxon>Heterobranchia</taxon>
        <taxon>Euthyneura</taxon>
        <taxon>Panpulmonata</taxon>
        <taxon>Sacoglossa</taxon>
        <taxon>Placobranchoidea</taxon>
        <taxon>Plakobranchidae</taxon>
        <taxon>Elysia</taxon>
    </lineage>
</organism>
<name>A0AAV4IE77_9GAST</name>
<evidence type="ECO:0000313" key="3">
    <source>
        <dbReference type="Proteomes" id="UP000762676"/>
    </source>
</evidence>
<proteinExistence type="predicted"/>
<dbReference type="EMBL" id="BMAT01002576">
    <property type="protein sequence ID" value="GFS09421.1"/>
    <property type="molecule type" value="Genomic_DNA"/>
</dbReference>
<accession>A0AAV4IE77</accession>
<sequence length="96" mass="10681">MTPTREYLSENCFLRPRSKKLKSIQVLGDHTEVVMRTSKSVSSANDSTRLGARGTKAVDARKRGDHGDLTFLHASLMCGSSYRTGLGEVELRLLRQ</sequence>
<comment type="caution">
    <text evidence="2">The sequence shown here is derived from an EMBL/GenBank/DDBJ whole genome shotgun (WGS) entry which is preliminary data.</text>
</comment>
<gene>
    <name evidence="2" type="ORF">ElyMa_001297700</name>
</gene>
<feature type="compositionally biased region" description="Polar residues" evidence="1">
    <location>
        <begin position="38"/>
        <end position="48"/>
    </location>
</feature>
<dbReference type="Proteomes" id="UP000762676">
    <property type="component" value="Unassembled WGS sequence"/>
</dbReference>
<evidence type="ECO:0000313" key="2">
    <source>
        <dbReference type="EMBL" id="GFS09421.1"/>
    </source>
</evidence>
<reference evidence="2 3" key="1">
    <citation type="journal article" date="2021" name="Elife">
        <title>Chloroplast acquisition without the gene transfer in kleptoplastic sea slugs, Plakobranchus ocellatus.</title>
        <authorList>
            <person name="Maeda T."/>
            <person name="Takahashi S."/>
            <person name="Yoshida T."/>
            <person name="Shimamura S."/>
            <person name="Takaki Y."/>
            <person name="Nagai Y."/>
            <person name="Toyoda A."/>
            <person name="Suzuki Y."/>
            <person name="Arimoto A."/>
            <person name="Ishii H."/>
            <person name="Satoh N."/>
            <person name="Nishiyama T."/>
            <person name="Hasebe M."/>
            <person name="Maruyama T."/>
            <person name="Minagawa J."/>
            <person name="Obokata J."/>
            <person name="Shigenobu S."/>
        </authorList>
    </citation>
    <scope>NUCLEOTIDE SEQUENCE [LARGE SCALE GENOMIC DNA]</scope>
</reference>
<dbReference type="AlphaFoldDB" id="A0AAV4IE77"/>
<keyword evidence="3" id="KW-1185">Reference proteome</keyword>
<evidence type="ECO:0000256" key="1">
    <source>
        <dbReference type="SAM" id="MobiDB-lite"/>
    </source>
</evidence>
<protein>
    <submittedName>
        <fullName evidence="2">Uncharacterized protein</fullName>
    </submittedName>
</protein>